<name>A0A023G3W1_AMBTT</name>
<evidence type="ECO:0000313" key="2">
    <source>
        <dbReference type="EMBL" id="JAC27545.1"/>
    </source>
</evidence>
<sequence length="95" mass="10851">MCVFSLSLFFSPLALSLQAHRNSYSSTIGRSPKNFIQTPINKTTTSAHGGMIQDLRFVASCFWHFSKLHLFQGFEGNLKDQSPFLMRRCDNKITF</sequence>
<feature type="non-terminal residue" evidence="2">
    <location>
        <position position="95"/>
    </location>
</feature>
<feature type="chain" id="PRO_5001516258" evidence="1">
    <location>
        <begin position="17"/>
        <end position="95"/>
    </location>
</feature>
<protein>
    <submittedName>
        <fullName evidence="2">Putative secreted protein</fullName>
    </submittedName>
</protein>
<organism evidence="2">
    <name type="scientific">Amblyomma triste</name>
    <name type="common">Neotropical tick</name>
    <dbReference type="NCBI Taxonomy" id="251400"/>
    <lineage>
        <taxon>Eukaryota</taxon>
        <taxon>Metazoa</taxon>
        <taxon>Ecdysozoa</taxon>
        <taxon>Arthropoda</taxon>
        <taxon>Chelicerata</taxon>
        <taxon>Arachnida</taxon>
        <taxon>Acari</taxon>
        <taxon>Parasitiformes</taxon>
        <taxon>Ixodida</taxon>
        <taxon>Ixodoidea</taxon>
        <taxon>Ixodidae</taxon>
        <taxon>Amblyomminae</taxon>
        <taxon>Amblyomma</taxon>
    </lineage>
</organism>
<feature type="signal peptide" evidence="1">
    <location>
        <begin position="1"/>
        <end position="16"/>
    </location>
</feature>
<keyword evidence="1" id="KW-0732">Signal</keyword>
<evidence type="ECO:0000256" key="1">
    <source>
        <dbReference type="SAM" id="SignalP"/>
    </source>
</evidence>
<accession>A0A023G3W1</accession>
<reference evidence="2" key="1">
    <citation type="submission" date="2014-03" db="EMBL/GenBank/DDBJ databases">
        <title>The sialotranscriptome of Amblyomma triste, Amblyomma parvum and Amblyomma cajennense ticks, uncovered by 454-based RNA-seq.</title>
        <authorList>
            <person name="Garcia G.R."/>
            <person name="Gardinassi L.G."/>
            <person name="Ribeiro J.M."/>
            <person name="Anatriello E."/>
            <person name="Ferreira B.R."/>
            <person name="Moreira H.N."/>
            <person name="Mafra C."/>
            <person name="Olegario M.M."/>
            <person name="Szabo P.J."/>
            <person name="Miranda-Santos I.K."/>
            <person name="Maruyama S.R."/>
        </authorList>
    </citation>
    <scope>NUCLEOTIDE SEQUENCE</scope>
    <source>
        <strain evidence="2">Mato Grasso do Sul</strain>
        <tissue evidence="2">Salivary glands</tissue>
    </source>
</reference>
<dbReference type="AlphaFoldDB" id="A0A023G3W1"/>
<dbReference type="EMBL" id="GBBM01007873">
    <property type="protein sequence ID" value="JAC27545.1"/>
    <property type="molecule type" value="mRNA"/>
</dbReference>
<proteinExistence type="evidence at transcript level"/>